<accession>A0AAD8I9E1</accession>
<sequence>MEEAFAAIQIEDEEYGGLSYENDNEDLSEMEMRWCLIGRFLTDSHIDFQVMQHKMASLGGQREERLKDGDNPRSIEINKIDLWVQLHGMSTGFMSQRVVLEMNTTRN</sequence>
<organism evidence="1 2">
    <name type="scientific">Heracleum sosnowskyi</name>
    <dbReference type="NCBI Taxonomy" id="360622"/>
    <lineage>
        <taxon>Eukaryota</taxon>
        <taxon>Viridiplantae</taxon>
        <taxon>Streptophyta</taxon>
        <taxon>Embryophyta</taxon>
        <taxon>Tracheophyta</taxon>
        <taxon>Spermatophyta</taxon>
        <taxon>Magnoliopsida</taxon>
        <taxon>eudicotyledons</taxon>
        <taxon>Gunneridae</taxon>
        <taxon>Pentapetalae</taxon>
        <taxon>asterids</taxon>
        <taxon>campanulids</taxon>
        <taxon>Apiales</taxon>
        <taxon>Apiaceae</taxon>
        <taxon>Apioideae</taxon>
        <taxon>apioid superclade</taxon>
        <taxon>Tordylieae</taxon>
        <taxon>Tordyliinae</taxon>
        <taxon>Heracleum</taxon>
    </lineage>
</organism>
<reference evidence="1" key="1">
    <citation type="submission" date="2023-02" db="EMBL/GenBank/DDBJ databases">
        <title>Genome of toxic invasive species Heracleum sosnowskyi carries increased number of genes despite the absence of recent whole-genome duplications.</title>
        <authorList>
            <person name="Schelkunov M."/>
            <person name="Shtratnikova V."/>
            <person name="Makarenko M."/>
            <person name="Klepikova A."/>
            <person name="Omelchenko D."/>
            <person name="Novikova G."/>
            <person name="Obukhova E."/>
            <person name="Bogdanov V."/>
            <person name="Penin A."/>
            <person name="Logacheva M."/>
        </authorList>
    </citation>
    <scope>NUCLEOTIDE SEQUENCE</scope>
    <source>
        <strain evidence="1">Hsosn_3</strain>
        <tissue evidence="1">Leaf</tissue>
    </source>
</reference>
<name>A0AAD8I9E1_9APIA</name>
<dbReference type="Proteomes" id="UP001237642">
    <property type="component" value="Unassembled WGS sequence"/>
</dbReference>
<evidence type="ECO:0000313" key="2">
    <source>
        <dbReference type="Proteomes" id="UP001237642"/>
    </source>
</evidence>
<dbReference type="EMBL" id="JAUIZM010000006">
    <property type="protein sequence ID" value="KAK1381143.1"/>
    <property type="molecule type" value="Genomic_DNA"/>
</dbReference>
<comment type="caution">
    <text evidence="1">The sequence shown here is derived from an EMBL/GenBank/DDBJ whole genome shotgun (WGS) entry which is preliminary data.</text>
</comment>
<dbReference type="AlphaFoldDB" id="A0AAD8I9E1"/>
<reference evidence="1" key="2">
    <citation type="submission" date="2023-05" db="EMBL/GenBank/DDBJ databases">
        <authorList>
            <person name="Schelkunov M.I."/>
        </authorList>
    </citation>
    <scope>NUCLEOTIDE SEQUENCE</scope>
    <source>
        <strain evidence="1">Hsosn_3</strain>
        <tissue evidence="1">Leaf</tissue>
    </source>
</reference>
<gene>
    <name evidence="1" type="ORF">POM88_027887</name>
</gene>
<keyword evidence="2" id="KW-1185">Reference proteome</keyword>
<evidence type="ECO:0000313" key="1">
    <source>
        <dbReference type="EMBL" id="KAK1381143.1"/>
    </source>
</evidence>
<proteinExistence type="predicted"/>
<protein>
    <submittedName>
        <fullName evidence="1">Uncharacterized protein</fullName>
    </submittedName>
</protein>